<dbReference type="Proteomes" id="UP000199125">
    <property type="component" value="Unassembled WGS sequence"/>
</dbReference>
<sequence>MNKFGRLKRVDLRSGWLSEALDFTPWLASDENLSLLGEALGIELELEAQERSVGPFRADILCKDTADGSWVLIENQLERTDHTHLGQLITYAAGLHAVTIVWIAARFTEEHRAACDWLNEFTTENVRIFGLEVELWQIGESPVAPKFNIVSKPNDWSRSVTTDAGLTVVREMQLRYWTSVEEMIRDRRGPLNAVKPPAESWVGHGIGRSGVSLNFVMNRPQKLVRVEIYMTGRYAKSDYNQLAAQQNVIEESLGSPLVWEPMPDRRDARISLALNPADPTDETDWPRQHEWLVDMAGRFHAVFRPVVKNFGRDLQFMDTSEAKG</sequence>
<evidence type="ECO:0000313" key="2">
    <source>
        <dbReference type="EMBL" id="SEI08692.1"/>
    </source>
</evidence>
<proteinExistence type="predicted"/>
<dbReference type="STRING" id="65735.SAMN04488075_2765"/>
<name>A0A1H6N884_9RHOB</name>
<dbReference type="GO" id="GO:0003676">
    <property type="term" value="F:nucleic acid binding"/>
    <property type="evidence" value="ECO:0007669"/>
    <property type="project" value="InterPro"/>
</dbReference>
<gene>
    <name evidence="2" type="ORF">SAMN04488075_2765</name>
</gene>
<keyword evidence="3" id="KW-1185">Reference proteome</keyword>
<feature type="domain" description="DUF4268" evidence="1">
    <location>
        <begin position="173"/>
        <end position="306"/>
    </location>
</feature>
<organism evidence="2 3">
    <name type="scientific">Paracoccus alkenifer</name>
    <dbReference type="NCBI Taxonomy" id="65735"/>
    <lineage>
        <taxon>Bacteria</taxon>
        <taxon>Pseudomonadati</taxon>
        <taxon>Pseudomonadota</taxon>
        <taxon>Alphaproteobacteria</taxon>
        <taxon>Rhodobacterales</taxon>
        <taxon>Paracoccaceae</taxon>
        <taxon>Paracoccus</taxon>
    </lineage>
</organism>
<protein>
    <recommendedName>
        <fullName evidence="1">DUF4268 domain-containing protein</fullName>
    </recommendedName>
</protein>
<dbReference type="InterPro" id="IPR025364">
    <property type="entry name" value="DUF4268"/>
</dbReference>
<evidence type="ECO:0000313" key="3">
    <source>
        <dbReference type="Proteomes" id="UP000199125"/>
    </source>
</evidence>
<dbReference type="RefSeq" id="WP_177172571.1">
    <property type="nucleotide sequence ID" value="NZ_FNXG01000005.1"/>
</dbReference>
<reference evidence="3" key="1">
    <citation type="submission" date="2016-10" db="EMBL/GenBank/DDBJ databases">
        <authorList>
            <person name="Varghese N."/>
            <person name="Submissions S."/>
        </authorList>
    </citation>
    <scope>NUCLEOTIDE SEQUENCE [LARGE SCALE GENOMIC DNA]</scope>
    <source>
        <strain evidence="3">DSM 11593</strain>
    </source>
</reference>
<dbReference type="Pfam" id="PF14088">
    <property type="entry name" value="DUF4268"/>
    <property type="match status" value="1"/>
</dbReference>
<dbReference type="Gene3D" id="3.40.1350.10">
    <property type="match status" value="1"/>
</dbReference>
<dbReference type="InterPro" id="IPR011856">
    <property type="entry name" value="tRNA_endonuc-like_dom_sf"/>
</dbReference>
<accession>A0A1H6N884</accession>
<dbReference type="EMBL" id="FNXG01000005">
    <property type="protein sequence ID" value="SEI08692.1"/>
    <property type="molecule type" value="Genomic_DNA"/>
</dbReference>
<evidence type="ECO:0000259" key="1">
    <source>
        <dbReference type="Pfam" id="PF14088"/>
    </source>
</evidence>
<dbReference type="AlphaFoldDB" id="A0A1H6N884"/>